<name>A0A840QIN1_9PSEU</name>
<dbReference type="Proteomes" id="UP000584374">
    <property type="component" value="Unassembled WGS sequence"/>
</dbReference>
<dbReference type="AlphaFoldDB" id="A0A840QIN1"/>
<keyword evidence="3" id="KW-0963">Cytoplasm</keyword>
<evidence type="ECO:0000256" key="4">
    <source>
        <dbReference type="RuleBase" id="RU004478"/>
    </source>
</evidence>
<dbReference type="PANTHER" id="PTHR21237">
    <property type="entry name" value="GRPE PROTEIN"/>
    <property type="match status" value="1"/>
</dbReference>
<evidence type="ECO:0000256" key="3">
    <source>
        <dbReference type="HAMAP-Rule" id="MF_01151"/>
    </source>
</evidence>
<keyword evidence="7" id="KW-1185">Reference proteome</keyword>
<dbReference type="PANTHER" id="PTHR21237:SF23">
    <property type="entry name" value="GRPE PROTEIN HOMOLOG, MITOCHONDRIAL"/>
    <property type="match status" value="1"/>
</dbReference>
<evidence type="ECO:0000313" key="6">
    <source>
        <dbReference type="EMBL" id="MBB5158609.1"/>
    </source>
</evidence>
<dbReference type="GO" id="GO:0042803">
    <property type="term" value="F:protein homodimerization activity"/>
    <property type="evidence" value="ECO:0007669"/>
    <property type="project" value="InterPro"/>
</dbReference>
<feature type="compositionally biased region" description="Acidic residues" evidence="5">
    <location>
        <begin position="7"/>
        <end position="26"/>
    </location>
</feature>
<dbReference type="InterPro" id="IPR009012">
    <property type="entry name" value="GrpE_head"/>
</dbReference>
<organism evidence="6 7">
    <name type="scientific">Saccharopolyspora phatthalungensis</name>
    <dbReference type="NCBI Taxonomy" id="664693"/>
    <lineage>
        <taxon>Bacteria</taxon>
        <taxon>Bacillati</taxon>
        <taxon>Actinomycetota</taxon>
        <taxon>Actinomycetes</taxon>
        <taxon>Pseudonocardiales</taxon>
        <taxon>Pseudonocardiaceae</taxon>
        <taxon>Saccharopolyspora</taxon>
    </lineage>
</organism>
<accession>A0A840QIN1</accession>
<protein>
    <recommendedName>
        <fullName evidence="3">Protein GrpE</fullName>
    </recommendedName>
    <alternativeName>
        <fullName evidence="3">HSP-70 cofactor</fullName>
    </alternativeName>
</protein>
<feature type="region of interest" description="Disordered" evidence="5">
    <location>
        <begin position="1"/>
        <end position="40"/>
    </location>
</feature>
<comment type="subcellular location">
    <subcellularLocation>
        <location evidence="3">Cytoplasm</location>
    </subcellularLocation>
</comment>
<dbReference type="SUPFAM" id="SSF58014">
    <property type="entry name" value="Coiled-coil domain of nucleotide exchange factor GrpE"/>
    <property type="match status" value="1"/>
</dbReference>
<comment type="similarity">
    <text evidence="1 3 4">Belongs to the GrpE family.</text>
</comment>
<dbReference type="CDD" id="cd00446">
    <property type="entry name" value="GrpE"/>
    <property type="match status" value="1"/>
</dbReference>
<dbReference type="PRINTS" id="PR00773">
    <property type="entry name" value="GRPEPROTEIN"/>
</dbReference>
<feature type="compositionally biased region" description="Basic and acidic residues" evidence="5">
    <location>
        <begin position="27"/>
        <end position="40"/>
    </location>
</feature>
<evidence type="ECO:0000256" key="1">
    <source>
        <dbReference type="ARBA" id="ARBA00009054"/>
    </source>
</evidence>
<comment type="caution">
    <text evidence="6">The sequence shown here is derived from an EMBL/GenBank/DDBJ whole genome shotgun (WGS) entry which is preliminary data.</text>
</comment>
<reference evidence="6 7" key="1">
    <citation type="submission" date="2020-08" db="EMBL/GenBank/DDBJ databases">
        <title>Sequencing the genomes of 1000 actinobacteria strains.</title>
        <authorList>
            <person name="Klenk H.-P."/>
        </authorList>
    </citation>
    <scope>NUCLEOTIDE SEQUENCE [LARGE SCALE GENOMIC DNA]</scope>
    <source>
        <strain evidence="6 7">DSM 45584</strain>
    </source>
</reference>
<dbReference type="HAMAP" id="MF_01151">
    <property type="entry name" value="GrpE"/>
    <property type="match status" value="1"/>
</dbReference>
<dbReference type="EMBL" id="JACHIW010000002">
    <property type="protein sequence ID" value="MBB5158609.1"/>
    <property type="molecule type" value="Genomic_DNA"/>
</dbReference>
<dbReference type="GO" id="GO:0006457">
    <property type="term" value="P:protein folding"/>
    <property type="evidence" value="ECO:0007669"/>
    <property type="project" value="InterPro"/>
</dbReference>
<dbReference type="GO" id="GO:0000774">
    <property type="term" value="F:adenyl-nucleotide exchange factor activity"/>
    <property type="evidence" value="ECO:0007669"/>
    <property type="project" value="InterPro"/>
</dbReference>
<evidence type="ECO:0000313" key="7">
    <source>
        <dbReference type="Proteomes" id="UP000584374"/>
    </source>
</evidence>
<dbReference type="SUPFAM" id="SSF51064">
    <property type="entry name" value="Head domain of nucleotide exchange factor GrpE"/>
    <property type="match status" value="1"/>
</dbReference>
<dbReference type="Gene3D" id="2.30.22.10">
    <property type="entry name" value="Head domain of nucleotide exchange factor GrpE"/>
    <property type="match status" value="1"/>
</dbReference>
<dbReference type="Pfam" id="PF01025">
    <property type="entry name" value="GrpE"/>
    <property type="match status" value="1"/>
</dbReference>
<comment type="subunit">
    <text evidence="3">Homodimer.</text>
</comment>
<evidence type="ECO:0000256" key="5">
    <source>
        <dbReference type="SAM" id="MobiDB-lite"/>
    </source>
</evidence>
<dbReference type="Gene3D" id="3.90.20.20">
    <property type="match status" value="1"/>
</dbReference>
<gene>
    <name evidence="3" type="primary">grpE</name>
    <name evidence="6" type="ORF">BJ970_006208</name>
</gene>
<dbReference type="InterPro" id="IPR013805">
    <property type="entry name" value="GrpE_CC"/>
</dbReference>
<dbReference type="GO" id="GO:0005737">
    <property type="term" value="C:cytoplasm"/>
    <property type="evidence" value="ECO:0007669"/>
    <property type="project" value="UniProtKB-SubCell"/>
</dbReference>
<keyword evidence="2 3" id="KW-0143">Chaperone</keyword>
<comment type="function">
    <text evidence="3">Participates actively in the response to hyperosmotic and heat shock by preventing the aggregation of stress-denatured proteins, in association with DnaK and GrpE. It is the nucleotide exchange factor for DnaK and may function as a thermosensor. Unfolded proteins bind initially to DnaJ; upon interaction with the DnaJ-bound protein, DnaK hydrolyzes its bound ATP, resulting in the formation of a stable complex. GrpE releases ADP from DnaK; ATP binding to DnaK triggers the release of the substrate protein, thus completing the reaction cycle. Several rounds of ATP-dependent interactions between DnaJ, DnaK and GrpE are required for fully efficient folding.</text>
</comment>
<sequence length="175" mass="19516">MTAPWEPDTDGPEQEPEVESDAESAEPEAKQQEPDVAELEDRWRRALADLDNLRKRHARELERVRAEERASVTAAWLPLIDNLELALEHAEADPRSVLDGVRAIREQAVNLLAQLGYPRRDEVGVPFDPNQHEVVNVVETPDADPGTVIRVLRPGYGDADKQLRPVAVAVSRKPG</sequence>
<dbReference type="InterPro" id="IPR000740">
    <property type="entry name" value="GrpE"/>
</dbReference>
<evidence type="ECO:0000256" key="2">
    <source>
        <dbReference type="ARBA" id="ARBA00023186"/>
    </source>
</evidence>
<dbReference type="RefSeq" id="WP_184730481.1">
    <property type="nucleotide sequence ID" value="NZ_JACHIW010000002.1"/>
</dbReference>
<proteinExistence type="inferred from homology"/>
<dbReference type="GO" id="GO:0051082">
    <property type="term" value="F:unfolded protein binding"/>
    <property type="evidence" value="ECO:0007669"/>
    <property type="project" value="TreeGrafter"/>
</dbReference>
<dbReference type="GO" id="GO:0051087">
    <property type="term" value="F:protein-folding chaperone binding"/>
    <property type="evidence" value="ECO:0007669"/>
    <property type="project" value="InterPro"/>
</dbReference>
<keyword evidence="3" id="KW-0346">Stress response</keyword>